<dbReference type="AlphaFoldDB" id="A0A6D1AYM5"/>
<proteinExistence type="predicted"/>
<reference evidence="1" key="2">
    <citation type="submission" date="2021-03" db="EMBL/GenBank/DDBJ databases">
        <authorList>
            <consortium name="NCBI Pathogen Detection Project"/>
        </authorList>
    </citation>
    <scope>NUCLEOTIDE SEQUENCE</scope>
    <source>
        <strain evidence="1">ST-87-5</strain>
    </source>
</reference>
<organism evidence="1">
    <name type="scientific">Escherichia coli</name>
    <dbReference type="NCBI Taxonomy" id="562"/>
    <lineage>
        <taxon>Bacteria</taxon>
        <taxon>Pseudomonadati</taxon>
        <taxon>Pseudomonadota</taxon>
        <taxon>Gammaproteobacteria</taxon>
        <taxon>Enterobacterales</taxon>
        <taxon>Enterobacteriaceae</taxon>
        <taxon>Escherichia</taxon>
    </lineage>
</organism>
<protein>
    <submittedName>
        <fullName evidence="1">Uncharacterized protein</fullName>
    </submittedName>
</protein>
<gene>
    <name evidence="1" type="ORF">J5U05_004962</name>
</gene>
<sequence>MGNVILTGQQADIKALEIAWEACGKPAGVMFHSDSNNAGVSLYHHSVCRLTRLV</sequence>
<evidence type="ECO:0000313" key="1">
    <source>
        <dbReference type="EMBL" id="HBA4249673.1"/>
    </source>
</evidence>
<accession>A0A6D1AYM5</accession>
<dbReference type="Proteomes" id="UP000871786">
    <property type="component" value="Unassembled WGS sequence"/>
</dbReference>
<dbReference type="EMBL" id="DADRWU010000152">
    <property type="protein sequence ID" value="HBA4249673.1"/>
    <property type="molecule type" value="Genomic_DNA"/>
</dbReference>
<name>A0A6D1AYM5_ECOLX</name>
<reference evidence="1" key="1">
    <citation type="journal article" date="2018" name="Genome Biol.">
        <title>SKESA: strategic k-mer extension for scrupulous assemblies.</title>
        <authorList>
            <person name="Souvorov A."/>
            <person name="Agarwala R."/>
            <person name="Lipman D.J."/>
        </authorList>
    </citation>
    <scope>NUCLEOTIDE SEQUENCE</scope>
    <source>
        <strain evidence="1">ST-87-5</strain>
    </source>
</reference>
<comment type="caution">
    <text evidence="1">The sequence shown here is derived from an EMBL/GenBank/DDBJ whole genome shotgun (WGS) entry which is preliminary data.</text>
</comment>